<keyword evidence="3" id="KW-0964">Secreted</keyword>
<evidence type="ECO:0000256" key="2">
    <source>
        <dbReference type="ARBA" id="ARBA00008098"/>
    </source>
</evidence>
<dbReference type="EMBL" id="GALA01000571">
    <property type="protein sequence ID" value="JAA94281.1"/>
    <property type="molecule type" value="mRNA"/>
</dbReference>
<dbReference type="InterPro" id="IPR006170">
    <property type="entry name" value="PBP/GOBP"/>
</dbReference>
<protein>
    <submittedName>
        <fullName evidence="6">Putative salivary obp</fullName>
    </submittedName>
</protein>
<evidence type="ECO:0000313" key="6">
    <source>
        <dbReference type="EMBL" id="JAA94281.1"/>
    </source>
</evidence>
<dbReference type="SUPFAM" id="SSF47565">
    <property type="entry name" value="Insect pheromone/odorant-binding proteins"/>
    <property type="match status" value="1"/>
</dbReference>
<feature type="signal peptide" evidence="5">
    <location>
        <begin position="1"/>
        <end position="25"/>
    </location>
</feature>
<evidence type="ECO:0000256" key="3">
    <source>
        <dbReference type="ARBA" id="ARBA00022525"/>
    </source>
</evidence>
<dbReference type="AlphaFoldDB" id="T1DJ24"/>
<comment type="similarity">
    <text evidence="2">Belongs to the PBP/GOBP family.</text>
</comment>
<dbReference type="GO" id="GO:0007608">
    <property type="term" value="P:sensory perception of smell"/>
    <property type="evidence" value="ECO:0007669"/>
    <property type="project" value="TreeGrafter"/>
</dbReference>
<dbReference type="PANTHER" id="PTHR11857:SF43">
    <property type="entry name" value="GEO07291P1-RELATED"/>
    <property type="match status" value="1"/>
</dbReference>
<comment type="subcellular location">
    <subcellularLocation>
        <location evidence="1">Secreted</location>
    </subcellularLocation>
</comment>
<evidence type="ECO:0000256" key="5">
    <source>
        <dbReference type="SAM" id="SignalP"/>
    </source>
</evidence>
<evidence type="ECO:0000256" key="1">
    <source>
        <dbReference type="ARBA" id="ARBA00004613"/>
    </source>
</evidence>
<dbReference type="Gene3D" id="1.10.238.20">
    <property type="entry name" value="Pheromone/general odorant binding protein domain"/>
    <property type="match status" value="1"/>
</dbReference>
<dbReference type="PANTHER" id="PTHR11857">
    <property type="entry name" value="ODORANT BINDING PROTEIN-RELATED"/>
    <property type="match status" value="1"/>
</dbReference>
<dbReference type="CDD" id="cd23992">
    <property type="entry name" value="PBP_GOBP"/>
    <property type="match status" value="1"/>
</dbReference>
<dbReference type="InterPro" id="IPR036728">
    <property type="entry name" value="PBP_GOBP_sf"/>
</dbReference>
<name>T1DJ24_9DIPT</name>
<dbReference type="GO" id="GO:0005549">
    <property type="term" value="F:odorant binding"/>
    <property type="evidence" value="ECO:0007669"/>
    <property type="project" value="InterPro"/>
</dbReference>
<dbReference type="GO" id="GO:0005615">
    <property type="term" value="C:extracellular space"/>
    <property type="evidence" value="ECO:0007669"/>
    <property type="project" value="TreeGrafter"/>
</dbReference>
<dbReference type="SMART" id="SM00708">
    <property type="entry name" value="PhBP"/>
    <property type="match status" value="1"/>
</dbReference>
<organism evidence="6">
    <name type="scientific">Psorophora albipes</name>
    <dbReference type="NCBI Taxonomy" id="869069"/>
    <lineage>
        <taxon>Eukaryota</taxon>
        <taxon>Metazoa</taxon>
        <taxon>Ecdysozoa</taxon>
        <taxon>Arthropoda</taxon>
        <taxon>Hexapoda</taxon>
        <taxon>Insecta</taxon>
        <taxon>Pterygota</taxon>
        <taxon>Neoptera</taxon>
        <taxon>Endopterygota</taxon>
        <taxon>Diptera</taxon>
        <taxon>Nematocera</taxon>
        <taxon>Culicoidea</taxon>
        <taxon>Culicidae</taxon>
        <taxon>Culicinae</taxon>
        <taxon>Aedini</taxon>
        <taxon>Psorophora</taxon>
    </lineage>
</organism>
<feature type="chain" id="PRO_5004586783" evidence="5">
    <location>
        <begin position="26"/>
        <end position="124"/>
    </location>
</feature>
<evidence type="ECO:0000256" key="4">
    <source>
        <dbReference type="ARBA" id="ARBA00022729"/>
    </source>
</evidence>
<proteinExistence type="evidence at transcript level"/>
<dbReference type="Pfam" id="PF01395">
    <property type="entry name" value="PBP_GOBP"/>
    <property type="match status" value="1"/>
</dbReference>
<sequence>MMSFRVVNLCFVAIFFANFITDSSQQNLAELPEIKGYMLHCVEASGIKQEYVKRLQNDETVTNPDQSTKCFIQCFFQKLRLMNEKGEVQKDNLVQFLTKVLGEDKAQTIGDKCQMRRTNPCDTA</sequence>
<reference evidence="6" key="1">
    <citation type="journal article" date="2013" name="BMC Genomics">
        <title>A deep insight into the sialotranscriptome of the mosquito, Psorophora albipes.</title>
        <authorList>
            <person name="Chagas A.C."/>
            <person name="Calvo E."/>
            <person name="Rios-Velasquez C.M."/>
            <person name="Pessoa F.A."/>
            <person name="Medeiros J.F."/>
            <person name="Ribeiro J.M."/>
        </authorList>
    </citation>
    <scope>NUCLEOTIDE SEQUENCE</scope>
</reference>
<keyword evidence="4 5" id="KW-0732">Signal</keyword>
<accession>T1DJ24</accession>